<proteinExistence type="predicted"/>
<dbReference type="Proteomes" id="UP001163321">
    <property type="component" value="Chromosome 7"/>
</dbReference>
<dbReference type="EMBL" id="CM047586">
    <property type="protein sequence ID" value="KAI9909583.1"/>
    <property type="molecule type" value="Genomic_DNA"/>
</dbReference>
<accession>A0ACC0VUR8</accession>
<sequence>MTTTKGEHEKPQAVDDEHQPIVKKVRLDVDNKMTEDVKKVKIDEHAAPQREIGSHEDTVEKHSSASTSPVGEEEEQDVDVVETTEEDTKKEKEATPNTTGSAFGGFSAFCGTNAFKQFTTSNNADAFTTKVLSDSCVKGHGINPSSGFGGAVSSSSSDAATNSLSGFASFQNNSSVTFASFAAAPTATEGFGEKTSSSSIDFLDVDVVKKADPIVSALSEAESYLQRIQLANGEEGELILVEKRAKLFKLVEKDYVEVGIGPLRVLNAKDAKPEENKLTARIVMRRESYPHGPGTKLLMNASLGSCVLCEKKTEKTMMLTVLEATEDSKGEKEVISVTYLTRFGSPDDLDVVSGQIHMLTSAAMNSLS</sequence>
<keyword evidence="2" id="KW-1185">Reference proteome</keyword>
<reference evidence="1 2" key="1">
    <citation type="journal article" date="2022" name="bioRxiv">
        <title>The genome of the oomycete Peronosclerospora sorghi, a cosmopolitan pathogen of maize and sorghum, is inflated with dispersed pseudogenes.</title>
        <authorList>
            <person name="Fletcher K."/>
            <person name="Martin F."/>
            <person name="Isakeit T."/>
            <person name="Cavanaugh K."/>
            <person name="Magill C."/>
            <person name="Michelmore R."/>
        </authorList>
    </citation>
    <scope>NUCLEOTIDE SEQUENCE [LARGE SCALE GENOMIC DNA]</scope>
    <source>
        <strain evidence="1">P6</strain>
    </source>
</reference>
<comment type="caution">
    <text evidence="1">The sequence shown here is derived from an EMBL/GenBank/DDBJ whole genome shotgun (WGS) entry which is preliminary data.</text>
</comment>
<name>A0ACC0VUR8_9STRA</name>
<evidence type="ECO:0000313" key="1">
    <source>
        <dbReference type="EMBL" id="KAI9909583.1"/>
    </source>
</evidence>
<protein>
    <submittedName>
        <fullName evidence="1">Uncharacterized protein</fullName>
    </submittedName>
</protein>
<evidence type="ECO:0000313" key="2">
    <source>
        <dbReference type="Proteomes" id="UP001163321"/>
    </source>
</evidence>
<organism evidence="1 2">
    <name type="scientific">Peronosclerospora sorghi</name>
    <dbReference type="NCBI Taxonomy" id="230839"/>
    <lineage>
        <taxon>Eukaryota</taxon>
        <taxon>Sar</taxon>
        <taxon>Stramenopiles</taxon>
        <taxon>Oomycota</taxon>
        <taxon>Peronosporomycetes</taxon>
        <taxon>Peronosporales</taxon>
        <taxon>Peronosporaceae</taxon>
        <taxon>Peronosclerospora</taxon>
    </lineage>
</organism>
<gene>
    <name evidence="1" type="ORF">PsorP6_015168</name>
</gene>